<evidence type="ECO:0000313" key="2">
    <source>
        <dbReference type="EMBL" id="AUF82712.1"/>
    </source>
</evidence>
<reference evidence="2" key="1">
    <citation type="journal article" date="2018" name="Virology">
        <title>A giant virus infecting green algae encodes key fermentation genes.</title>
        <authorList>
            <person name="Schvarcz C.R."/>
            <person name="Steward G.F."/>
        </authorList>
    </citation>
    <scope>NUCLEOTIDE SEQUENCE [LARGE SCALE GENOMIC DNA]</scope>
</reference>
<evidence type="ECO:0000256" key="1">
    <source>
        <dbReference type="SAM" id="Phobius"/>
    </source>
</evidence>
<organism evidence="2">
    <name type="scientific">Tetraselmis virus 1</name>
    <dbReference type="NCBI Taxonomy" id="2060617"/>
    <lineage>
        <taxon>Viruses</taxon>
        <taxon>Varidnaviria</taxon>
        <taxon>Bamfordvirae</taxon>
        <taxon>Nucleocytoviricota</taxon>
        <taxon>Megaviricetes</taxon>
        <taxon>Imitervirales</taxon>
        <taxon>Allomimiviridae</taxon>
        <taxon>Oceanusvirus</taxon>
        <taxon>Oceanusvirus kaneohense</taxon>
    </lineage>
</organism>
<feature type="transmembrane region" description="Helical" evidence="1">
    <location>
        <begin position="12"/>
        <end position="29"/>
    </location>
</feature>
<accession>A0A2P0VPC5</accession>
<gene>
    <name evidence="2" type="ORF">TetV_630</name>
</gene>
<name>A0A2P0VPC5_9VIRU</name>
<keyword evidence="3" id="KW-1185">Reference proteome</keyword>
<proteinExistence type="predicted"/>
<keyword evidence="1" id="KW-1133">Transmembrane helix</keyword>
<keyword evidence="1" id="KW-0812">Transmembrane</keyword>
<evidence type="ECO:0008006" key="4">
    <source>
        <dbReference type="Google" id="ProtNLM"/>
    </source>
</evidence>
<evidence type="ECO:0000313" key="3">
    <source>
        <dbReference type="Proteomes" id="UP000244773"/>
    </source>
</evidence>
<dbReference type="Proteomes" id="UP000244773">
    <property type="component" value="Segment"/>
</dbReference>
<sequence>MRFDLQAALIRLAKYLLEGSTVGFAAYFIPSKKPSLEEVLLVAVVAAATFSVIDLFTSFAGETNYGDELRRSVRTGAGFGMGANLAGFPRA</sequence>
<feature type="transmembrane region" description="Helical" evidence="1">
    <location>
        <begin position="41"/>
        <end position="61"/>
    </location>
</feature>
<dbReference type="EMBL" id="KY322437">
    <property type="protein sequence ID" value="AUF82712.1"/>
    <property type="molecule type" value="Genomic_DNA"/>
</dbReference>
<keyword evidence="1" id="KW-0472">Membrane</keyword>
<protein>
    <recommendedName>
        <fullName evidence="4">Holin</fullName>
    </recommendedName>
</protein>